<name>K0KG61_WICCF</name>
<comment type="caution">
    <text evidence="2">The sequence shown here is derived from an EMBL/GenBank/DDBJ whole genome shotgun (WGS) entry which is preliminary data.</text>
</comment>
<evidence type="ECO:0000313" key="3">
    <source>
        <dbReference type="Proteomes" id="UP000009328"/>
    </source>
</evidence>
<organism evidence="2 3">
    <name type="scientific">Wickerhamomyces ciferrii (strain ATCC 14091 / BCRC 22168 / CBS 111 / JCM 3599 / NBRC 0793 / NRRL Y-1031 F-60-10)</name>
    <name type="common">Yeast</name>
    <name type="synonym">Pichia ciferrii</name>
    <dbReference type="NCBI Taxonomy" id="1206466"/>
    <lineage>
        <taxon>Eukaryota</taxon>
        <taxon>Fungi</taxon>
        <taxon>Dikarya</taxon>
        <taxon>Ascomycota</taxon>
        <taxon>Saccharomycotina</taxon>
        <taxon>Saccharomycetes</taxon>
        <taxon>Phaffomycetales</taxon>
        <taxon>Wickerhamomycetaceae</taxon>
        <taxon>Wickerhamomyces</taxon>
    </lineage>
</organism>
<dbReference type="Proteomes" id="UP000009328">
    <property type="component" value="Unassembled WGS sequence"/>
</dbReference>
<dbReference type="EMBL" id="CAIF01000109">
    <property type="protein sequence ID" value="CCH44145.1"/>
    <property type="molecule type" value="Genomic_DNA"/>
</dbReference>
<proteinExistence type="predicted"/>
<protein>
    <submittedName>
        <fullName evidence="2">Uncharacterized protein</fullName>
    </submittedName>
</protein>
<feature type="region of interest" description="Disordered" evidence="1">
    <location>
        <begin position="193"/>
        <end position="223"/>
    </location>
</feature>
<dbReference type="AlphaFoldDB" id="K0KG61"/>
<dbReference type="HOGENOM" id="CLU_1147960_0_0_1"/>
<keyword evidence="3" id="KW-1185">Reference proteome</keyword>
<evidence type="ECO:0000256" key="1">
    <source>
        <dbReference type="SAM" id="MobiDB-lite"/>
    </source>
</evidence>
<gene>
    <name evidence="2" type="ORF">BN7_3703</name>
</gene>
<sequence>MRAIPSPSPPLYLNTKLELAAFTLCGSALVDYEGINVRLSYDSQSFTIYYGHPGHMGSVKAVMIDDRYDKILLSSYYKPHVQFSDVFEFKDVFGDVQFPVRFSDAIANPMSVLPFQDTTLLKMRTTFYNTKFHSSEPGATGMKHIYEHDHFPDNYAPPKQFKDEQRKRYIATACFNGFKKSAKNGILRQQEEAYNSDDDEEKNDKSVSIPESTNNPYTPVEYPGIPFGGQSSFLIGLNSQNPFTRAS</sequence>
<accession>K0KG61</accession>
<reference evidence="2 3" key="1">
    <citation type="journal article" date="2012" name="Eukaryot. Cell">
        <title>Draft genome sequence of Wickerhamomyces ciferrii NRRL Y-1031 F-60-10.</title>
        <authorList>
            <person name="Schneider J."/>
            <person name="Andrea H."/>
            <person name="Blom J."/>
            <person name="Jaenicke S."/>
            <person name="Ruckert C."/>
            <person name="Schorsch C."/>
            <person name="Szczepanowski R."/>
            <person name="Farwick M."/>
            <person name="Goesmann A."/>
            <person name="Puhler A."/>
            <person name="Schaffer S."/>
            <person name="Tauch A."/>
            <person name="Kohler T."/>
            <person name="Brinkrolf K."/>
        </authorList>
    </citation>
    <scope>NUCLEOTIDE SEQUENCE [LARGE SCALE GENOMIC DNA]</scope>
    <source>
        <strain evidence="3">ATCC 14091 / BCRC 22168 / CBS 111 / JCM 3599 / NBRC 0793 / NRRL Y-1031 F-60-10</strain>
    </source>
</reference>
<dbReference type="InParanoid" id="K0KG61"/>
<evidence type="ECO:0000313" key="2">
    <source>
        <dbReference type="EMBL" id="CCH44145.1"/>
    </source>
</evidence>